<dbReference type="PANTHER" id="PTHR10281">
    <property type="entry name" value="MEMBRANE-ASSOCIATED PROGESTERONE RECEPTOR COMPONENT-RELATED"/>
    <property type="match status" value="1"/>
</dbReference>
<dbReference type="SUPFAM" id="SSF55856">
    <property type="entry name" value="Cytochrome b5-like heme/steroid binding domain"/>
    <property type="match status" value="1"/>
</dbReference>
<feature type="transmembrane region" description="Helical" evidence="2">
    <location>
        <begin position="12"/>
        <end position="32"/>
    </location>
</feature>
<dbReference type="WBParaSite" id="Pan_g22749.t1">
    <property type="protein sequence ID" value="Pan_g22749.t1"/>
    <property type="gene ID" value="Pan_g22749"/>
</dbReference>
<dbReference type="GO" id="GO:0016020">
    <property type="term" value="C:membrane"/>
    <property type="evidence" value="ECO:0007669"/>
    <property type="project" value="TreeGrafter"/>
</dbReference>
<evidence type="ECO:0000259" key="3">
    <source>
        <dbReference type="SMART" id="SM01117"/>
    </source>
</evidence>
<feature type="domain" description="Cytochrome b5 heme-binding" evidence="3">
    <location>
        <begin position="103"/>
        <end position="199"/>
    </location>
</feature>
<protein>
    <submittedName>
        <fullName evidence="5">Cytochrome b5 heme-binding domain-containing protein</fullName>
    </submittedName>
</protein>
<dbReference type="InterPro" id="IPR050577">
    <property type="entry name" value="MAPR/NEUFC/NENF-like"/>
</dbReference>
<dbReference type="GO" id="GO:0012505">
    <property type="term" value="C:endomembrane system"/>
    <property type="evidence" value="ECO:0007669"/>
    <property type="project" value="TreeGrafter"/>
</dbReference>
<dbReference type="Pfam" id="PF00173">
    <property type="entry name" value="Cyt-b5"/>
    <property type="match status" value="1"/>
</dbReference>
<reference evidence="5" key="2">
    <citation type="submission" date="2020-10" db="UniProtKB">
        <authorList>
            <consortium name="WormBaseParasite"/>
        </authorList>
    </citation>
    <scope>IDENTIFICATION</scope>
</reference>
<evidence type="ECO:0000256" key="1">
    <source>
        <dbReference type="ARBA" id="ARBA00038357"/>
    </source>
</evidence>
<name>A0A7E4VNP5_PANRE</name>
<evidence type="ECO:0000256" key="2">
    <source>
        <dbReference type="SAM" id="Phobius"/>
    </source>
</evidence>
<dbReference type="AlphaFoldDB" id="A0A7E4VNP5"/>
<sequence length="328" mass="36811">MPFRWSWSSKSPVLTTSLIIIALNVVVISFVFTINDVQVPIKPAAEWALHRLCEFGPIKRVFDTVRNSVGLPDLKLTKQRKHIPTTPNEVHNLLSNAEDLPIFTKEQLALFDGSRPSKPVYLAILGRIYDVQKGKKHYAPGGGYHFFAGKDATRAFVTGDFSEAGLTDDVSDLNEQELLGILDWVRFYEKDYKPVGVLEGIYYDDEGEPTDRLIEVKEELEKAVVWKEKQLKENEVFPPCNSEWNKETGGRVWCTTKSGGVTRDWAGVPRRLFNAASKSYRCACVKNFGSPLAIPGSKGNRGDLDNPSLKEYEDCSHTSNSCKLGHNN</sequence>
<organism evidence="4 5">
    <name type="scientific">Panagrellus redivivus</name>
    <name type="common">Microworm</name>
    <dbReference type="NCBI Taxonomy" id="6233"/>
    <lineage>
        <taxon>Eukaryota</taxon>
        <taxon>Metazoa</taxon>
        <taxon>Ecdysozoa</taxon>
        <taxon>Nematoda</taxon>
        <taxon>Chromadorea</taxon>
        <taxon>Rhabditida</taxon>
        <taxon>Tylenchina</taxon>
        <taxon>Panagrolaimomorpha</taxon>
        <taxon>Panagrolaimoidea</taxon>
        <taxon>Panagrolaimidae</taxon>
        <taxon>Panagrellus</taxon>
    </lineage>
</organism>
<keyword evidence="2" id="KW-0472">Membrane</keyword>
<comment type="similarity">
    <text evidence="1">Belongs to the cytochrome b5 family. MAPR subfamily.</text>
</comment>
<evidence type="ECO:0000313" key="4">
    <source>
        <dbReference type="Proteomes" id="UP000492821"/>
    </source>
</evidence>
<keyword evidence="2" id="KW-0812">Transmembrane</keyword>
<dbReference type="SMART" id="SM01117">
    <property type="entry name" value="Cyt-b5"/>
    <property type="match status" value="1"/>
</dbReference>
<dbReference type="InterPro" id="IPR036400">
    <property type="entry name" value="Cyt_B5-like_heme/steroid_sf"/>
</dbReference>
<dbReference type="Gene3D" id="3.10.120.10">
    <property type="entry name" value="Cytochrome b5-like heme/steroid binding domain"/>
    <property type="match status" value="1"/>
</dbReference>
<dbReference type="Proteomes" id="UP000492821">
    <property type="component" value="Unassembled WGS sequence"/>
</dbReference>
<reference evidence="4" key="1">
    <citation type="journal article" date="2013" name="Genetics">
        <title>The draft genome and transcriptome of Panagrellus redivivus are shaped by the harsh demands of a free-living lifestyle.</title>
        <authorList>
            <person name="Srinivasan J."/>
            <person name="Dillman A.R."/>
            <person name="Macchietto M.G."/>
            <person name="Heikkinen L."/>
            <person name="Lakso M."/>
            <person name="Fracchia K.M."/>
            <person name="Antoshechkin I."/>
            <person name="Mortazavi A."/>
            <person name="Wong G."/>
            <person name="Sternberg P.W."/>
        </authorList>
    </citation>
    <scope>NUCLEOTIDE SEQUENCE [LARGE SCALE GENOMIC DNA]</scope>
    <source>
        <strain evidence="4">MT8872</strain>
    </source>
</reference>
<proteinExistence type="inferred from homology"/>
<evidence type="ECO:0000313" key="5">
    <source>
        <dbReference type="WBParaSite" id="Pan_g22749.t1"/>
    </source>
</evidence>
<keyword evidence="2" id="KW-1133">Transmembrane helix</keyword>
<accession>A0A7E4VNP5</accession>
<dbReference type="InterPro" id="IPR001199">
    <property type="entry name" value="Cyt_B5-like_heme/steroid-bd"/>
</dbReference>
<dbReference type="PANTHER" id="PTHR10281:SF4">
    <property type="entry name" value="NEUFERRICIN"/>
    <property type="match status" value="1"/>
</dbReference>
<keyword evidence="4" id="KW-1185">Reference proteome</keyword>